<dbReference type="EMBL" id="LIAE01006281">
    <property type="protein sequence ID" value="PAV91917.1"/>
    <property type="molecule type" value="Genomic_DNA"/>
</dbReference>
<dbReference type="PANTHER" id="PTHR14324:SF3">
    <property type="entry name" value="CONDENSIN-2 COMPLEX SUBUNIT H2"/>
    <property type="match status" value="1"/>
</dbReference>
<dbReference type="Pfam" id="PF16858">
    <property type="entry name" value="CNDH2_C"/>
    <property type="match status" value="1"/>
</dbReference>
<feature type="compositionally biased region" description="Polar residues" evidence="1">
    <location>
        <begin position="261"/>
        <end position="275"/>
    </location>
</feature>
<evidence type="ECO:0000256" key="1">
    <source>
        <dbReference type="SAM" id="MobiDB-lite"/>
    </source>
</evidence>
<accession>A0A2A2M118</accession>
<protein>
    <recommendedName>
        <fullName evidence="2">Condensin-2 complex subunit H2 C-terminal domain-containing protein</fullName>
    </recommendedName>
</protein>
<keyword evidence="4" id="KW-1185">Reference proteome</keyword>
<dbReference type="Proteomes" id="UP000218231">
    <property type="component" value="Unassembled WGS sequence"/>
</dbReference>
<dbReference type="AlphaFoldDB" id="A0A2A2M118"/>
<feature type="region of interest" description="Disordered" evidence="1">
    <location>
        <begin position="261"/>
        <end position="321"/>
    </location>
</feature>
<sequence>MSAAGGGDFEAADPPRQSQATVLHRQSEAPNRPSTRLQIKLERPDSVMSFTNSVIATNKDGEPLPVNKDKRRLAKIKKNEKAEKVWKFLEMDAELDPFEDKLGDVFEDAPFKRRPYKEIRKPVSAEYLVKKKKQQAKNKTESEQICETLKFINEQVYMHGKSIRVNADIEDDWQSNCLQTWILQADRYLKTKEREEKKKREARGQTSFMEDRAMVDDLRDAVLGMQFDFSKSNLPKEKVESIQEKFRLIGEANWDKFVNEDQQQQQRVGRTSNELEQIPEDEELDLNDAEGDKENEGGRKKSSIERSINRRRKSTLMPDGEVEKRLIQGADDFDDDEEFDAMVDDPVGAMNAIEDVGERFADVDDVELNEVELPNYLNYTLSALEGGFDVPDYGSDRNSSIDAERVRSVAEIMRGFTKEFYEKRDHQTGELANKVRMWEAKIGPELELEALRPEFRVHDYGKKVLDTLKEDQDKGQKMPFEELVVGKPQYEHGRVLLASLLLTNQKFVQLVKEKDLDAQRETGYEFMKIFLRDLNKIGTREIVFEE</sequence>
<dbReference type="GO" id="GO:0010032">
    <property type="term" value="P:meiotic chromosome condensation"/>
    <property type="evidence" value="ECO:0007669"/>
    <property type="project" value="TreeGrafter"/>
</dbReference>
<comment type="caution">
    <text evidence="3">The sequence shown here is derived from an EMBL/GenBank/DDBJ whole genome shotgun (WGS) entry which is preliminary data.</text>
</comment>
<organism evidence="3 4">
    <name type="scientific">Diploscapter pachys</name>
    <dbReference type="NCBI Taxonomy" id="2018661"/>
    <lineage>
        <taxon>Eukaryota</taxon>
        <taxon>Metazoa</taxon>
        <taxon>Ecdysozoa</taxon>
        <taxon>Nematoda</taxon>
        <taxon>Chromadorea</taxon>
        <taxon>Rhabditida</taxon>
        <taxon>Rhabditina</taxon>
        <taxon>Rhabditomorpha</taxon>
        <taxon>Rhabditoidea</taxon>
        <taxon>Rhabditidae</taxon>
        <taxon>Diploscapter</taxon>
    </lineage>
</organism>
<feature type="compositionally biased region" description="Basic and acidic residues" evidence="1">
    <location>
        <begin position="290"/>
        <end position="308"/>
    </location>
</feature>
<dbReference type="PANTHER" id="PTHR14324">
    <property type="entry name" value="CONDENSIN-2 COMPLEX SUBUNIT H2"/>
    <property type="match status" value="1"/>
</dbReference>
<feature type="compositionally biased region" description="Acidic residues" evidence="1">
    <location>
        <begin position="277"/>
        <end position="289"/>
    </location>
</feature>
<dbReference type="GO" id="GO:0005634">
    <property type="term" value="C:nucleus"/>
    <property type="evidence" value="ECO:0007669"/>
    <property type="project" value="TreeGrafter"/>
</dbReference>
<dbReference type="InterPro" id="IPR031739">
    <property type="entry name" value="Ncaph2"/>
</dbReference>
<dbReference type="GO" id="GO:0000796">
    <property type="term" value="C:condensin complex"/>
    <property type="evidence" value="ECO:0007669"/>
    <property type="project" value="TreeGrafter"/>
</dbReference>
<feature type="compositionally biased region" description="Polar residues" evidence="1">
    <location>
        <begin position="28"/>
        <end position="37"/>
    </location>
</feature>
<proteinExistence type="predicted"/>
<name>A0A2A2M118_9BILA</name>
<evidence type="ECO:0000313" key="4">
    <source>
        <dbReference type="Proteomes" id="UP000218231"/>
    </source>
</evidence>
<feature type="domain" description="Condensin-2 complex subunit H2 C-terminal" evidence="2">
    <location>
        <begin position="412"/>
        <end position="519"/>
    </location>
</feature>
<evidence type="ECO:0000259" key="2">
    <source>
        <dbReference type="Pfam" id="PF16858"/>
    </source>
</evidence>
<dbReference type="InterPro" id="IPR031737">
    <property type="entry name" value="CNDH2_C"/>
</dbReference>
<gene>
    <name evidence="3" type="ORF">WR25_06218</name>
</gene>
<dbReference type="STRING" id="2018661.A0A2A2M118"/>
<feature type="region of interest" description="Disordered" evidence="1">
    <location>
        <begin position="1"/>
        <end position="43"/>
    </location>
</feature>
<dbReference type="GO" id="GO:0051306">
    <property type="term" value="P:mitotic sister chromatid separation"/>
    <property type="evidence" value="ECO:0007669"/>
    <property type="project" value="TreeGrafter"/>
</dbReference>
<evidence type="ECO:0000313" key="3">
    <source>
        <dbReference type="EMBL" id="PAV91917.1"/>
    </source>
</evidence>
<dbReference type="GO" id="GO:0003682">
    <property type="term" value="F:chromatin binding"/>
    <property type="evidence" value="ECO:0007669"/>
    <property type="project" value="TreeGrafter"/>
</dbReference>
<reference evidence="3 4" key="1">
    <citation type="journal article" date="2017" name="Curr. Biol.">
        <title>Genome architecture and evolution of a unichromosomal asexual nematode.</title>
        <authorList>
            <person name="Fradin H."/>
            <person name="Zegar C."/>
            <person name="Gutwein M."/>
            <person name="Lucas J."/>
            <person name="Kovtun M."/>
            <person name="Corcoran D."/>
            <person name="Baugh L.R."/>
            <person name="Kiontke K."/>
            <person name="Gunsalus K."/>
            <person name="Fitch D.H."/>
            <person name="Piano F."/>
        </authorList>
    </citation>
    <scope>NUCLEOTIDE SEQUENCE [LARGE SCALE GENOMIC DNA]</scope>
    <source>
        <strain evidence="3">PF1309</strain>
    </source>
</reference>
<dbReference type="OrthoDB" id="10038475at2759"/>